<keyword evidence="8 9" id="KW-0807">Transducer</keyword>
<protein>
    <recommendedName>
        <fullName evidence="11">G-protein coupled receptors family 1 profile domain-containing protein</fullName>
    </recommendedName>
</protein>
<evidence type="ECO:0000256" key="4">
    <source>
        <dbReference type="ARBA" id="ARBA00022989"/>
    </source>
</evidence>
<organism evidence="12 15">
    <name type="scientific">Adineta steineri</name>
    <dbReference type="NCBI Taxonomy" id="433720"/>
    <lineage>
        <taxon>Eukaryota</taxon>
        <taxon>Metazoa</taxon>
        <taxon>Spiralia</taxon>
        <taxon>Gnathifera</taxon>
        <taxon>Rotifera</taxon>
        <taxon>Eurotatoria</taxon>
        <taxon>Bdelloidea</taxon>
        <taxon>Adinetida</taxon>
        <taxon>Adinetidae</taxon>
        <taxon>Adineta</taxon>
    </lineage>
</organism>
<evidence type="ECO:0000256" key="6">
    <source>
        <dbReference type="ARBA" id="ARBA00023136"/>
    </source>
</evidence>
<keyword evidence="7 9" id="KW-0675">Receptor</keyword>
<dbReference type="PROSITE" id="PS00237">
    <property type="entry name" value="G_PROTEIN_RECEP_F1_1"/>
    <property type="match status" value="1"/>
</dbReference>
<feature type="transmembrane region" description="Helical" evidence="10">
    <location>
        <begin position="240"/>
        <end position="265"/>
    </location>
</feature>
<dbReference type="PANTHER" id="PTHR45695:SF22">
    <property type="entry name" value="G-PROTEIN COUPLED RECEPTORS FAMILY 1 PROFILE DOMAIN-CONTAINING PROTEIN"/>
    <property type="match status" value="1"/>
</dbReference>
<comment type="subcellular location">
    <subcellularLocation>
        <location evidence="1">Membrane</location>
        <topology evidence="1">Multi-pass membrane protein</topology>
    </subcellularLocation>
</comment>
<dbReference type="PRINTS" id="PR01012">
    <property type="entry name" value="NRPEPTIDEYR"/>
</dbReference>
<dbReference type="GO" id="GO:0004983">
    <property type="term" value="F:neuropeptide Y receptor activity"/>
    <property type="evidence" value="ECO:0007669"/>
    <property type="project" value="InterPro"/>
</dbReference>
<feature type="transmembrane region" description="Helical" evidence="10">
    <location>
        <begin position="68"/>
        <end position="93"/>
    </location>
</feature>
<dbReference type="InterPro" id="IPR000611">
    <property type="entry name" value="NPY_rcpt"/>
</dbReference>
<evidence type="ECO:0000256" key="1">
    <source>
        <dbReference type="ARBA" id="ARBA00004141"/>
    </source>
</evidence>
<keyword evidence="5 9" id="KW-0297">G-protein coupled receptor</keyword>
<dbReference type="Pfam" id="PF00001">
    <property type="entry name" value="7tm_1"/>
    <property type="match status" value="2"/>
</dbReference>
<feature type="transmembrane region" description="Helical" evidence="10">
    <location>
        <begin position="147"/>
        <end position="173"/>
    </location>
</feature>
<dbReference type="Proteomes" id="UP000663832">
    <property type="component" value="Unassembled WGS sequence"/>
</dbReference>
<feature type="transmembrane region" description="Helical" evidence="10">
    <location>
        <begin position="32"/>
        <end position="56"/>
    </location>
</feature>
<sequence length="504" mass="56724">MEFNIHETFNGTITSTVPNRDVAVEDELKLGILKICLFSTFFVLGLIGNSLVLIGIGLNKGMQTPTNLLIFNLALADILFIIVCIPTTLFSFFGRWPFAEFGCKLAQFINHLSAFMSIYLLVFMSIDRYLAVVHAIDSIGNYRTTKNTTICIIALWLMGVVLSLIIGSLFTVIKFGGDGSPVSMHCLLRYLQLDSDHIPGVIHTTQFPVMNSSNSTSIINHTDDNSLNSPNQVLPIEASLYWLGFVIFLYALPLTIIVILYGLMLKFLRGARGQSVGKSKRRATRMILAVVLTYAFCWFLMQLSFISNIVLSRNTSHDFATYMDILTTFANVFAYLNSCTNPILYGFMSKNFRSSFIDLLCCRYSKRHIYQHNESLRHRRATGNFTNNLNTKYRQNDYIGSCVSHFTQLNPIARMSTAGGDGVFSSSSRLTTELLPKYDQQELINDDKRLSIDNCSSCHITVGTQTNTLDKPHRRRKHIDRSPIVAYTSLSSQSTLKTTEMFCA</sequence>
<dbReference type="EMBL" id="CAJNOI010000827">
    <property type="protein sequence ID" value="CAF1351113.1"/>
    <property type="molecule type" value="Genomic_DNA"/>
</dbReference>
<keyword evidence="14" id="KW-1185">Reference proteome</keyword>
<reference evidence="12" key="1">
    <citation type="submission" date="2021-02" db="EMBL/GenBank/DDBJ databases">
        <authorList>
            <person name="Nowell W R."/>
        </authorList>
    </citation>
    <scope>NUCLEOTIDE SEQUENCE</scope>
</reference>
<feature type="transmembrane region" description="Helical" evidence="10">
    <location>
        <begin position="105"/>
        <end position="126"/>
    </location>
</feature>
<keyword evidence="4 10" id="KW-1133">Transmembrane helix</keyword>
<dbReference type="OrthoDB" id="5987936at2759"/>
<dbReference type="GO" id="GO:0005886">
    <property type="term" value="C:plasma membrane"/>
    <property type="evidence" value="ECO:0007669"/>
    <property type="project" value="TreeGrafter"/>
</dbReference>
<evidence type="ECO:0000256" key="7">
    <source>
        <dbReference type="ARBA" id="ARBA00023170"/>
    </source>
</evidence>
<feature type="transmembrane region" description="Helical" evidence="10">
    <location>
        <begin position="325"/>
        <end position="347"/>
    </location>
</feature>
<evidence type="ECO:0000313" key="12">
    <source>
        <dbReference type="EMBL" id="CAF1351113.1"/>
    </source>
</evidence>
<dbReference type="InterPro" id="IPR017452">
    <property type="entry name" value="GPCR_Rhodpsn_7TM"/>
</dbReference>
<evidence type="ECO:0000256" key="10">
    <source>
        <dbReference type="SAM" id="Phobius"/>
    </source>
</evidence>
<evidence type="ECO:0000256" key="9">
    <source>
        <dbReference type="RuleBase" id="RU000688"/>
    </source>
</evidence>
<dbReference type="SUPFAM" id="SSF81321">
    <property type="entry name" value="Family A G protein-coupled receptor-like"/>
    <property type="match status" value="1"/>
</dbReference>
<evidence type="ECO:0000256" key="3">
    <source>
        <dbReference type="ARBA" id="ARBA00022692"/>
    </source>
</evidence>
<dbReference type="PANTHER" id="PTHR45695">
    <property type="entry name" value="LEUCOKININ RECEPTOR-RELATED"/>
    <property type="match status" value="1"/>
</dbReference>
<dbReference type="PRINTS" id="PR00237">
    <property type="entry name" value="GPCRRHODOPSN"/>
</dbReference>
<dbReference type="AlphaFoldDB" id="A0A815HI99"/>
<evidence type="ECO:0000256" key="2">
    <source>
        <dbReference type="ARBA" id="ARBA00010663"/>
    </source>
</evidence>
<feature type="transmembrane region" description="Helical" evidence="10">
    <location>
        <begin position="286"/>
        <end position="305"/>
    </location>
</feature>
<evidence type="ECO:0000256" key="8">
    <source>
        <dbReference type="ARBA" id="ARBA00023224"/>
    </source>
</evidence>
<evidence type="ECO:0000259" key="11">
    <source>
        <dbReference type="PROSITE" id="PS50262"/>
    </source>
</evidence>
<accession>A0A815HI99</accession>
<evidence type="ECO:0000256" key="5">
    <source>
        <dbReference type="ARBA" id="ARBA00023040"/>
    </source>
</evidence>
<dbReference type="SMART" id="SM01381">
    <property type="entry name" value="7TM_GPCR_Srsx"/>
    <property type="match status" value="1"/>
</dbReference>
<dbReference type="InterPro" id="IPR000276">
    <property type="entry name" value="GPCR_Rhodpsn"/>
</dbReference>
<dbReference type="Gene3D" id="1.20.1070.10">
    <property type="entry name" value="Rhodopsin 7-helix transmembrane proteins"/>
    <property type="match status" value="1"/>
</dbReference>
<dbReference type="Proteomes" id="UP000663877">
    <property type="component" value="Unassembled WGS sequence"/>
</dbReference>
<evidence type="ECO:0000313" key="13">
    <source>
        <dbReference type="EMBL" id="CAF1514847.1"/>
    </source>
</evidence>
<comment type="similarity">
    <text evidence="2 9">Belongs to the G-protein coupled receptor 1 family.</text>
</comment>
<evidence type="ECO:0000313" key="14">
    <source>
        <dbReference type="Proteomes" id="UP000663832"/>
    </source>
</evidence>
<keyword evidence="3 9" id="KW-0812">Transmembrane</keyword>
<gene>
    <name evidence="12" type="ORF">BJG266_LOCUS34958</name>
    <name evidence="13" type="ORF">QVE165_LOCUS44373</name>
</gene>
<dbReference type="PROSITE" id="PS50262">
    <property type="entry name" value="G_PROTEIN_RECEP_F1_2"/>
    <property type="match status" value="1"/>
</dbReference>
<name>A0A815HI99_9BILA</name>
<proteinExistence type="inferred from homology"/>
<comment type="caution">
    <text evidence="12">The sequence shown here is derived from an EMBL/GenBank/DDBJ whole genome shotgun (WGS) entry which is preliminary data.</text>
</comment>
<dbReference type="EMBL" id="CAJNOM010000593">
    <property type="protein sequence ID" value="CAF1514847.1"/>
    <property type="molecule type" value="Genomic_DNA"/>
</dbReference>
<keyword evidence="6 10" id="KW-0472">Membrane</keyword>
<feature type="domain" description="G-protein coupled receptors family 1 profile" evidence="11">
    <location>
        <begin position="48"/>
        <end position="345"/>
    </location>
</feature>
<evidence type="ECO:0000313" key="15">
    <source>
        <dbReference type="Proteomes" id="UP000663877"/>
    </source>
</evidence>